<keyword evidence="2" id="KW-1185">Reference proteome</keyword>
<evidence type="ECO:0000313" key="2">
    <source>
        <dbReference type="Proteomes" id="UP001244443"/>
    </source>
</evidence>
<accession>A0AA49JHY0</accession>
<dbReference type="EMBL" id="CP129970">
    <property type="protein sequence ID" value="WKK83661.1"/>
    <property type="molecule type" value="Genomic_DNA"/>
</dbReference>
<protein>
    <submittedName>
        <fullName evidence="1">Uncharacterized protein</fullName>
    </submittedName>
</protein>
<organism evidence="1 2">
    <name type="scientific">Marivirga arenosa</name>
    <dbReference type="NCBI Taxonomy" id="3059076"/>
    <lineage>
        <taxon>Bacteria</taxon>
        <taxon>Pseudomonadati</taxon>
        <taxon>Bacteroidota</taxon>
        <taxon>Cytophagia</taxon>
        <taxon>Cytophagales</taxon>
        <taxon>Marivirgaceae</taxon>
        <taxon>Marivirga</taxon>
    </lineage>
</organism>
<dbReference type="RefSeq" id="WP_302099849.1">
    <property type="nucleotide sequence ID" value="NZ_CP129970.2"/>
</dbReference>
<reference evidence="1" key="1">
    <citation type="submission" date="2023-08" db="EMBL/GenBank/DDBJ databases">
        <title>Comparative genomics and taxonomic characterization of three novel marine species of genus Marivirga.</title>
        <authorList>
            <person name="Muhammad N."/>
            <person name="Kim S.-G."/>
        </authorList>
    </citation>
    <scope>NUCLEOTIDE SEQUENCE [LARGE SCALE GENOMIC DNA]</scope>
    <source>
        <strain evidence="1">ABR2-2</strain>
    </source>
</reference>
<sequence length="218" mass="24919">MNVKLTLIVAFSILFLACEKNEPAPSQKMDDVEEEVNLKQKEAIIFFKETNFKIEGVYSRNWDILRDLNGLAKINGKVNIESYFEINDSSYFNFFTKISDCNITTQSPRKFLYAYNLDWSLSFNDIIGIEHDTIITNTDSSVILNLLLEEKEITTSLAYTNAVYAKLVECETDVDIDDIQRDKDFVYSLPISLNYGDTATINSIIKNIEILSDSLISN</sequence>
<evidence type="ECO:0000313" key="1">
    <source>
        <dbReference type="EMBL" id="WKK83661.1"/>
    </source>
</evidence>
<dbReference type="PROSITE" id="PS51257">
    <property type="entry name" value="PROKAR_LIPOPROTEIN"/>
    <property type="match status" value="1"/>
</dbReference>
<name>A0AA49JHY0_9BACT</name>
<proteinExistence type="predicted"/>
<dbReference type="AlphaFoldDB" id="A0AA49JHY0"/>
<dbReference type="Proteomes" id="UP001244443">
    <property type="component" value="Chromosome"/>
</dbReference>
<gene>
    <name evidence="1" type="ORF">QYS48_15335</name>
</gene>